<dbReference type="InterPro" id="IPR025657">
    <property type="entry name" value="RadC_JAB"/>
</dbReference>
<name>A0A8I0L4I9_XANCI</name>
<feature type="domain" description="RadC-like JAB" evidence="1">
    <location>
        <begin position="23"/>
        <end position="84"/>
    </location>
</feature>
<proteinExistence type="predicted"/>
<dbReference type="AlphaFoldDB" id="A0A8I0L4I9"/>
<feature type="non-terminal residue" evidence="2">
    <location>
        <position position="1"/>
    </location>
</feature>
<evidence type="ECO:0000259" key="1">
    <source>
        <dbReference type="Pfam" id="PF04002"/>
    </source>
</evidence>
<protein>
    <recommendedName>
        <fullName evidence="1">RadC-like JAB domain-containing protein</fullName>
    </recommendedName>
</protein>
<comment type="caution">
    <text evidence="2">The sequence shown here is derived from an EMBL/GenBank/DDBJ whole genome shotgun (WGS) entry which is preliminary data.</text>
</comment>
<sequence length="85" mass="9189">LIKLVGDINFRAKIADAAGKQLKNTDDAMDFCSALIAEEREEVCLAVCLNAKSAVTYSEIVGRGNSSETPFSLRRIVEIALAQKS</sequence>
<evidence type="ECO:0000313" key="2">
    <source>
        <dbReference type="EMBL" id="MBD4339055.1"/>
    </source>
</evidence>
<evidence type="ECO:0000313" key="3">
    <source>
        <dbReference type="Proteomes" id="UP000653002"/>
    </source>
</evidence>
<gene>
    <name evidence="2" type="ORF">GUH15_23970</name>
</gene>
<dbReference type="Proteomes" id="UP000653002">
    <property type="component" value="Unassembled WGS sequence"/>
</dbReference>
<reference evidence="2" key="1">
    <citation type="submission" date="2020-01" db="EMBL/GenBank/DDBJ databases">
        <authorList>
            <person name="Richard D."/>
        </authorList>
    </citation>
    <scope>NUCLEOTIDE SEQUENCE</scope>
    <source>
        <strain evidence="2">JP541</strain>
    </source>
</reference>
<dbReference type="EMBL" id="JAABFR010001964">
    <property type="protein sequence ID" value="MBD4339055.1"/>
    <property type="molecule type" value="Genomic_DNA"/>
</dbReference>
<feature type="non-terminal residue" evidence="2">
    <location>
        <position position="85"/>
    </location>
</feature>
<dbReference type="Gene3D" id="3.40.140.10">
    <property type="entry name" value="Cytidine Deaminase, domain 2"/>
    <property type="match status" value="1"/>
</dbReference>
<accession>A0A8I0L4I9</accession>
<dbReference type="Pfam" id="PF04002">
    <property type="entry name" value="RadC"/>
    <property type="match status" value="1"/>
</dbReference>
<organism evidence="2 3">
    <name type="scientific">Xanthomonas citri pv. citri</name>
    <dbReference type="NCBI Taxonomy" id="611301"/>
    <lineage>
        <taxon>Bacteria</taxon>
        <taxon>Pseudomonadati</taxon>
        <taxon>Pseudomonadota</taxon>
        <taxon>Gammaproteobacteria</taxon>
        <taxon>Lysobacterales</taxon>
        <taxon>Lysobacteraceae</taxon>
        <taxon>Xanthomonas</taxon>
    </lineage>
</organism>